<dbReference type="SUPFAM" id="SSF53254">
    <property type="entry name" value="Phosphoglycerate mutase-like"/>
    <property type="match status" value="1"/>
</dbReference>
<dbReference type="Gene3D" id="3.40.50.1240">
    <property type="entry name" value="Phosphoglycerate mutase-like"/>
    <property type="match status" value="1"/>
</dbReference>
<protein>
    <submittedName>
        <fullName evidence="1">Broad specificity phosphatase PhoE</fullName>
    </submittedName>
</protein>
<reference evidence="2" key="1">
    <citation type="submission" date="2016-11" db="EMBL/GenBank/DDBJ databases">
        <authorList>
            <person name="Varghese N."/>
            <person name="Submissions S."/>
        </authorList>
    </citation>
    <scope>NUCLEOTIDE SEQUENCE [LARGE SCALE GENOMIC DNA]</scope>
    <source>
        <strain evidence="2">CGMCC 1.8995</strain>
    </source>
</reference>
<proteinExistence type="predicted"/>
<dbReference type="InterPro" id="IPR013078">
    <property type="entry name" value="His_Pase_superF_clade-1"/>
</dbReference>
<gene>
    <name evidence="1" type="ORF">SAMN05216361_3889</name>
</gene>
<accession>A0A1M5QG44</accession>
<dbReference type="Pfam" id="PF00300">
    <property type="entry name" value="His_Phos_1"/>
    <property type="match status" value="1"/>
</dbReference>
<dbReference type="RefSeq" id="WP_073324810.1">
    <property type="nucleotide sequence ID" value="NZ_FQWD01000006.1"/>
</dbReference>
<dbReference type="Proteomes" id="UP000184520">
    <property type="component" value="Unassembled WGS sequence"/>
</dbReference>
<dbReference type="OrthoDB" id="9156506at2"/>
<dbReference type="STRING" id="634436.SAMN05216361_3889"/>
<dbReference type="AlphaFoldDB" id="A0A1M5QG44"/>
<name>A0A1M5QG44_9ALTE</name>
<sequence>MNIVLVRHGRPTGAENQKVNSAGFGRWVKRYNHSLVDESSKPDLSVFHHYQHYYAVASDLPRAVHSCEIALDRSPSLQSSQFREMDIPRYKLPIKLNAWTWVYLCRALWTVGVPGKFESYREAKIRAKRAANQLIALAETEQNVIVFAHGYINLHMRKQLRQRGFTQTQKSSQYWGITAFNKP</sequence>
<organism evidence="1 2">
    <name type="scientific">Marisediminitalea aggregata</name>
    <dbReference type="NCBI Taxonomy" id="634436"/>
    <lineage>
        <taxon>Bacteria</taxon>
        <taxon>Pseudomonadati</taxon>
        <taxon>Pseudomonadota</taxon>
        <taxon>Gammaproteobacteria</taxon>
        <taxon>Alteromonadales</taxon>
        <taxon>Alteromonadaceae</taxon>
        <taxon>Marisediminitalea</taxon>
    </lineage>
</organism>
<dbReference type="InterPro" id="IPR029033">
    <property type="entry name" value="His_PPase_superfam"/>
</dbReference>
<dbReference type="EMBL" id="FQWD01000006">
    <property type="protein sequence ID" value="SHH13032.1"/>
    <property type="molecule type" value="Genomic_DNA"/>
</dbReference>
<evidence type="ECO:0000313" key="2">
    <source>
        <dbReference type="Proteomes" id="UP000184520"/>
    </source>
</evidence>
<evidence type="ECO:0000313" key="1">
    <source>
        <dbReference type="EMBL" id="SHH13032.1"/>
    </source>
</evidence>
<keyword evidence="2" id="KW-1185">Reference proteome</keyword>